<comment type="caution">
    <text evidence="3">The sequence shown here is derived from an EMBL/GenBank/DDBJ whole genome shotgun (WGS) entry which is preliminary data.</text>
</comment>
<keyword evidence="1" id="KW-1133">Transmembrane helix</keyword>
<feature type="chain" id="PRO_5040260853" description="Transmembrane protein" evidence="2">
    <location>
        <begin position="25"/>
        <end position="573"/>
    </location>
</feature>
<keyword evidence="4" id="KW-1185">Reference proteome</keyword>
<protein>
    <recommendedName>
        <fullName evidence="5">Transmembrane protein</fullName>
    </recommendedName>
</protein>
<evidence type="ECO:0000256" key="1">
    <source>
        <dbReference type="SAM" id="Phobius"/>
    </source>
</evidence>
<evidence type="ECO:0000313" key="3">
    <source>
        <dbReference type="EMBL" id="KAG1825592.1"/>
    </source>
</evidence>
<feature type="transmembrane region" description="Helical" evidence="1">
    <location>
        <begin position="113"/>
        <end position="135"/>
    </location>
</feature>
<gene>
    <name evidence="3" type="ORF">BJ212DRAFT_1294999</name>
</gene>
<keyword evidence="1" id="KW-0812">Transmembrane</keyword>
<proteinExistence type="predicted"/>
<name>A0A9P7EN05_9AGAM</name>
<reference evidence="3" key="1">
    <citation type="journal article" date="2020" name="New Phytol.">
        <title>Comparative genomics reveals dynamic genome evolution in host specialist ectomycorrhizal fungi.</title>
        <authorList>
            <person name="Lofgren L.A."/>
            <person name="Nguyen N.H."/>
            <person name="Vilgalys R."/>
            <person name="Ruytinx J."/>
            <person name="Liao H.L."/>
            <person name="Branco S."/>
            <person name="Kuo A."/>
            <person name="LaButti K."/>
            <person name="Lipzen A."/>
            <person name="Andreopoulos W."/>
            <person name="Pangilinan J."/>
            <person name="Riley R."/>
            <person name="Hundley H."/>
            <person name="Na H."/>
            <person name="Barry K."/>
            <person name="Grigoriev I.V."/>
            <person name="Stajich J.E."/>
            <person name="Kennedy P.G."/>
        </authorList>
    </citation>
    <scope>NUCLEOTIDE SEQUENCE</scope>
    <source>
        <strain evidence="3">MN1</strain>
    </source>
</reference>
<keyword evidence="1" id="KW-0472">Membrane</keyword>
<accession>A0A9P7EN05</accession>
<evidence type="ECO:0000313" key="4">
    <source>
        <dbReference type="Proteomes" id="UP000807769"/>
    </source>
</evidence>
<keyword evidence="2" id="KW-0732">Signal</keyword>
<dbReference type="GeneID" id="64626293"/>
<evidence type="ECO:0000256" key="2">
    <source>
        <dbReference type="SAM" id="SignalP"/>
    </source>
</evidence>
<dbReference type="RefSeq" id="XP_041198845.1">
    <property type="nucleotide sequence ID" value="XM_041332276.1"/>
</dbReference>
<dbReference type="OrthoDB" id="5392263at2759"/>
<sequence length="573" mass="62548">MRLHTGSQALTLLLLVHSVDKVVGLDLAQCFTDITTNANITNNLVGLLDGNGYPVLNIADATAISYSLCTSVCGNTQDFQWPALSQDFSSWLLPYLALISQLPFGAQYRSDDVMSAILTVGSPVLAGYSLFVTLLNSRWINRRFRQSVAYPNSHFALSIVSSLQQVPLDLHTDKLTSLVVLPENDCWWKYLSQLTDLPHKWSAASATSIAWVIIAYILSIANSPSNAFTSTQADGGATSSMWLWLVPISPKCDFNRLQAAYARADQYARTGMADVPAGTSTQRALTITARDDEVMSPDELLTPPVFNYSRSLAWANTAETMFQVFKAASEKAQKHLPVNITDGDGVWASEPSDLTSSIHPDNRSGTPDQIRAYCAIPTQRSHWVPGVFTRMAFASCVALALQWGTIGGAIIIEWFTPTTAGHGVSISELLHLWRRIDYHLDDAPELQYSRALFCSLFQSKNDPPPREPLSARVSLVLSHCLRKMGKLLAIANSGWVITTCILQYSDVYDTCFCNSSMISRGAAAYITIIETSAQAALAKNAWIGALFLVFISASAFVSTVGLLVDTIPAEPSL</sequence>
<dbReference type="Proteomes" id="UP000807769">
    <property type="component" value="Unassembled WGS sequence"/>
</dbReference>
<feature type="transmembrane region" description="Helical" evidence="1">
    <location>
        <begin position="541"/>
        <end position="564"/>
    </location>
</feature>
<feature type="signal peptide" evidence="2">
    <location>
        <begin position="1"/>
        <end position="24"/>
    </location>
</feature>
<dbReference type="EMBL" id="JABBWG010000002">
    <property type="protein sequence ID" value="KAG1825592.1"/>
    <property type="molecule type" value="Genomic_DNA"/>
</dbReference>
<evidence type="ECO:0008006" key="5">
    <source>
        <dbReference type="Google" id="ProtNLM"/>
    </source>
</evidence>
<dbReference type="AlphaFoldDB" id="A0A9P7EN05"/>
<organism evidence="3 4">
    <name type="scientific">Suillus subaureus</name>
    <dbReference type="NCBI Taxonomy" id="48587"/>
    <lineage>
        <taxon>Eukaryota</taxon>
        <taxon>Fungi</taxon>
        <taxon>Dikarya</taxon>
        <taxon>Basidiomycota</taxon>
        <taxon>Agaricomycotina</taxon>
        <taxon>Agaricomycetes</taxon>
        <taxon>Agaricomycetidae</taxon>
        <taxon>Boletales</taxon>
        <taxon>Suillineae</taxon>
        <taxon>Suillaceae</taxon>
        <taxon>Suillus</taxon>
    </lineage>
</organism>